<keyword evidence="8" id="KW-1015">Disulfide bond</keyword>
<dbReference type="InterPro" id="IPR002366">
    <property type="entry name" value="Alpha-defensin_N"/>
</dbReference>
<dbReference type="PROSITE" id="PS00269">
    <property type="entry name" value="DEFENSIN"/>
    <property type="match status" value="1"/>
</dbReference>
<evidence type="ECO:0000313" key="11">
    <source>
        <dbReference type="Proteomes" id="UP000081671"/>
    </source>
</evidence>
<proteinExistence type="inferred from homology"/>
<gene>
    <name evidence="12" type="primary">LOC106001835</name>
</gene>
<keyword evidence="5 9" id="KW-0732">Signal</keyword>
<sequence length="94" mass="10342">MRTLALLGVLSLLALQAQGEPLRVTFEAAAAQEPLEGDGHVPSISLFEDDSSVLQDSGVHAGRNCYCRIGDCQVLERTFGTCIYFNLIYRFCCR</sequence>
<dbReference type="InParanoid" id="A0A1S3GW99"/>
<dbReference type="SMART" id="SM00048">
    <property type="entry name" value="DEFSN"/>
    <property type="match status" value="1"/>
</dbReference>
<dbReference type="PIRSF" id="PIRSF001875">
    <property type="entry name" value="Alpha-defensin"/>
    <property type="match status" value="1"/>
</dbReference>
<evidence type="ECO:0000256" key="8">
    <source>
        <dbReference type="ARBA" id="ARBA00023157"/>
    </source>
</evidence>
<dbReference type="Proteomes" id="UP000081671">
    <property type="component" value="Unplaced"/>
</dbReference>
<evidence type="ECO:0000256" key="9">
    <source>
        <dbReference type="SAM" id="SignalP"/>
    </source>
</evidence>
<evidence type="ECO:0000256" key="4">
    <source>
        <dbReference type="ARBA" id="ARBA00022529"/>
    </source>
</evidence>
<dbReference type="GO" id="GO:0031012">
    <property type="term" value="C:extracellular matrix"/>
    <property type="evidence" value="ECO:0007669"/>
    <property type="project" value="TreeGrafter"/>
</dbReference>
<dbReference type="PANTHER" id="PTHR11876">
    <property type="entry name" value="ALPHA-DEFENSIN 1"/>
    <property type="match status" value="1"/>
</dbReference>
<accession>A0A1S3GW99</accession>
<dbReference type="KEGG" id="dord:106001835"/>
<feature type="domain" description="Mammalian defensins" evidence="10">
    <location>
        <begin position="65"/>
        <end position="93"/>
    </location>
</feature>
<keyword evidence="11" id="KW-1185">Reference proteome</keyword>
<evidence type="ECO:0000313" key="12">
    <source>
        <dbReference type="RefSeq" id="XP_012892252.1"/>
    </source>
</evidence>
<evidence type="ECO:0000256" key="5">
    <source>
        <dbReference type="ARBA" id="ARBA00022729"/>
    </source>
</evidence>
<feature type="chain" id="PRO_5010186201" evidence="9">
    <location>
        <begin position="20"/>
        <end position="94"/>
    </location>
</feature>
<evidence type="ECO:0000256" key="7">
    <source>
        <dbReference type="ARBA" id="ARBA00023022"/>
    </source>
</evidence>
<dbReference type="Pfam" id="PF00879">
    <property type="entry name" value="Defensin_propep"/>
    <property type="match status" value="1"/>
</dbReference>
<dbReference type="Pfam" id="PF00323">
    <property type="entry name" value="Defensin_1"/>
    <property type="match status" value="1"/>
</dbReference>
<comment type="subcellular location">
    <subcellularLocation>
        <location evidence="1">Secreted</location>
    </subcellularLocation>
</comment>
<protein>
    <submittedName>
        <fullName evidence="12">Neutrophil defensin 8-like</fullName>
    </submittedName>
</protein>
<dbReference type="SUPFAM" id="SSF57392">
    <property type="entry name" value="Defensin-like"/>
    <property type="match status" value="1"/>
</dbReference>
<dbReference type="InterPro" id="IPR006080">
    <property type="entry name" value="Beta/alpha-defensin_C"/>
</dbReference>
<dbReference type="SMART" id="SM01418">
    <property type="entry name" value="Defensin_propep"/>
    <property type="match status" value="1"/>
</dbReference>
<dbReference type="GO" id="GO:0051673">
    <property type="term" value="P:disruption of plasma membrane integrity in another organism"/>
    <property type="evidence" value="ECO:0007669"/>
    <property type="project" value="TreeGrafter"/>
</dbReference>
<name>A0A1S3GW99_DIPOR</name>
<evidence type="ECO:0000256" key="6">
    <source>
        <dbReference type="ARBA" id="ARBA00022940"/>
    </source>
</evidence>
<dbReference type="GO" id="GO:0061844">
    <property type="term" value="P:antimicrobial humoral immune response mediated by antimicrobial peptide"/>
    <property type="evidence" value="ECO:0007669"/>
    <property type="project" value="TreeGrafter"/>
</dbReference>
<dbReference type="PANTHER" id="PTHR11876:SF28">
    <property type="entry name" value="ALPHA-DEFENSIN 1"/>
    <property type="match status" value="1"/>
</dbReference>
<dbReference type="GeneID" id="106001835"/>
<dbReference type="GO" id="GO:0050830">
    <property type="term" value="P:defense response to Gram-positive bacterium"/>
    <property type="evidence" value="ECO:0007669"/>
    <property type="project" value="TreeGrafter"/>
</dbReference>
<dbReference type="AlphaFoldDB" id="A0A1S3GW99"/>
<dbReference type="RefSeq" id="XP_012892252.1">
    <property type="nucleotide sequence ID" value="XM_013036798.1"/>
</dbReference>
<evidence type="ECO:0000259" key="10">
    <source>
        <dbReference type="PROSITE" id="PS00269"/>
    </source>
</evidence>
<keyword evidence="7" id="KW-0044">Antibiotic</keyword>
<keyword evidence="3" id="KW-0964">Secreted</keyword>
<evidence type="ECO:0000256" key="1">
    <source>
        <dbReference type="ARBA" id="ARBA00004613"/>
    </source>
</evidence>
<organism evidence="11 12">
    <name type="scientific">Dipodomys ordii</name>
    <name type="common">Ord's kangaroo rat</name>
    <dbReference type="NCBI Taxonomy" id="10020"/>
    <lineage>
        <taxon>Eukaryota</taxon>
        <taxon>Metazoa</taxon>
        <taxon>Chordata</taxon>
        <taxon>Craniata</taxon>
        <taxon>Vertebrata</taxon>
        <taxon>Euteleostomi</taxon>
        <taxon>Mammalia</taxon>
        <taxon>Eutheria</taxon>
        <taxon>Euarchontoglires</taxon>
        <taxon>Glires</taxon>
        <taxon>Rodentia</taxon>
        <taxon>Castorimorpha</taxon>
        <taxon>Heteromyidae</taxon>
        <taxon>Dipodomyinae</taxon>
        <taxon>Dipodomys</taxon>
    </lineage>
</organism>
<dbReference type="GO" id="GO:0002227">
    <property type="term" value="P:innate immune response in mucosa"/>
    <property type="evidence" value="ECO:0007669"/>
    <property type="project" value="TreeGrafter"/>
</dbReference>
<evidence type="ECO:0000256" key="2">
    <source>
        <dbReference type="ARBA" id="ARBA00006519"/>
    </source>
</evidence>
<evidence type="ECO:0000256" key="3">
    <source>
        <dbReference type="ARBA" id="ARBA00022525"/>
    </source>
</evidence>
<dbReference type="GO" id="GO:0050829">
    <property type="term" value="P:defense response to Gram-negative bacterium"/>
    <property type="evidence" value="ECO:0007669"/>
    <property type="project" value="TreeGrafter"/>
</dbReference>
<reference evidence="12" key="1">
    <citation type="submission" date="2025-08" db="UniProtKB">
        <authorList>
            <consortium name="RefSeq"/>
        </authorList>
    </citation>
    <scope>IDENTIFICATION</scope>
    <source>
        <tissue evidence="12">Kidney</tissue>
    </source>
</reference>
<keyword evidence="6" id="KW-0211">Defensin</keyword>
<feature type="signal peptide" evidence="9">
    <location>
        <begin position="1"/>
        <end position="19"/>
    </location>
</feature>
<keyword evidence="4" id="KW-0929">Antimicrobial</keyword>
<dbReference type="GO" id="GO:0071222">
    <property type="term" value="P:cellular response to lipopolysaccharide"/>
    <property type="evidence" value="ECO:0007669"/>
    <property type="project" value="TreeGrafter"/>
</dbReference>
<dbReference type="GO" id="GO:0005615">
    <property type="term" value="C:extracellular space"/>
    <property type="evidence" value="ECO:0007669"/>
    <property type="project" value="InterPro"/>
</dbReference>
<comment type="similarity">
    <text evidence="2">Belongs to the alpha-defensin family.</text>
</comment>
<dbReference type="InterPro" id="IPR006081">
    <property type="entry name" value="Alpha-defensin_C"/>
</dbReference>
<dbReference type="GO" id="GO:0019731">
    <property type="term" value="P:antibacterial humoral response"/>
    <property type="evidence" value="ECO:0007669"/>
    <property type="project" value="TreeGrafter"/>
</dbReference>
<dbReference type="InterPro" id="IPR016327">
    <property type="entry name" value="Alpha-defensin"/>
</dbReference>